<dbReference type="InterPro" id="IPR012338">
    <property type="entry name" value="Beta-lactam/transpept-like"/>
</dbReference>
<evidence type="ECO:0000313" key="3">
    <source>
        <dbReference type="EMBL" id="MDV6283768.1"/>
    </source>
</evidence>
<name>A0ABU4CJM3_RHOJO</name>
<keyword evidence="3" id="KW-0378">Hydrolase</keyword>
<comment type="caution">
    <text evidence="3">The sequence shown here is derived from an EMBL/GenBank/DDBJ whole genome shotgun (WGS) entry which is preliminary data.</text>
</comment>
<feature type="domain" description="Beta-lactamase class A catalytic" evidence="2">
    <location>
        <begin position="23"/>
        <end position="74"/>
    </location>
</feature>
<organism evidence="3 4">
    <name type="scientific">Rhodococcus jostii</name>
    <dbReference type="NCBI Taxonomy" id="132919"/>
    <lineage>
        <taxon>Bacteria</taxon>
        <taxon>Bacillati</taxon>
        <taxon>Actinomycetota</taxon>
        <taxon>Actinomycetes</taxon>
        <taxon>Mycobacteriales</taxon>
        <taxon>Nocardiaceae</taxon>
        <taxon>Rhodococcus</taxon>
    </lineage>
</organism>
<dbReference type="InterPro" id="IPR045155">
    <property type="entry name" value="Beta-lactam_cat"/>
</dbReference>
<proteinExistence type="predicted"/>
<protein>
    <submittedName>
        <fullName evidence="3">Serine hydrolase</fullName>
    </submittedName>
</protein>
<sequence length="109" mass="11560">MTSKLGTLTAAAVVGSHPDDVAFVVDDGRGRTVEHRAGDTVPLASAIKVVHLATYARAVAPGELDPAEPVPLSEWKRWCLPNTDGGAHPKALQRLGLTEPDDTVTLEQR</sequence>
<evidence type="ECO:0000256" key="1">
    <source>
        <dbReference type="SAM" id="MobiDB-lite"/>
    </source>
</evidence>
<dbReference type="GO" id="GO:0016787">
    <property type="term" value="F:hydrolase activity"/>
    <property type="evidence" value="ECO:0007669"/>
    <property type="project" value="UniProtKB-KW"/>
</dbReference>
<accession>A0ABU4CJM3</accession>
<dbReference type="Pfam" id="PF13354">
    <property type="entry name" value="Beta-lactamase2"/>
    <property type="match status" value="1"/>
</dbReference>
<reference evidence="3 4" key="1">
    <citation type="submission" date="2023-10" db="EMBL/GenBank/DDBJ databases">
        <title>Development of a sustainable strategy for remediation of hydrocarbon-contaminated territories based on the waste exchange concept.</title>
        <authorList>
            <person name="Krivoruchko A."/>
        </authorList>
    </citation>
    <scope>NUCLEOTIDE SEQUENCE [LARGE SCALE GENOMIC DNA]</scope>
    <source>
        <strain evidence="3 4">IEGM 60</strain>
    </source>
</reference>
<dbReference type="EMBL" id="JAWLKA010000015">
    <property type="protein sequence ID" value="MDV6283768.1"/>
    <property type="molecule type" value="Genomic_DNA"/>
</dbReference>
<dbReference type="SUPFAM" id="SSF56601">
    <property type="entry name" value="beta-lactamase/transpeptidase-like"/>
    <property type="match status" value="1"/>
</dbReference>
<evidence type="ECO:0000259" key="2">
    <source>
        <dbReference type="Pfam" id="PF13354"/>
    </source>
</evidence>
<feature type="compositionally biased region" description="Acidic residues" evidence="1">
    <location>
        <begin position="99"/>
        <end position="109"/>
    </location>
</feature>
<keyword evidence="4" id="KW-1185">Reference proteome</keyword>
<dbReference type="RefSeq" id="WP_317569875.1">
    <property type="nucleotide sequence ID" value="NZ_JAWLKA010000015.1"/>
</dbReference>
<dbReference type="Proteomes" id="UP001185737">
    <property type="component" value="Unassembled WGS sequence"/>
</dbReference>
<gene>
    <name evidence="3" type="ORF">R3Q59_25070</name>
</gene>
<evidence type="ECO:0000313" key="4">
    <source>
        <dbReference type="Proteomes" id="UP001185737"/>
    </source>
</evidence>
<dbReference type="Gene3D" id="3.40.710.10">
    <property type="entry name" value="DD-peptidase/beta-lactamase superfamily"/>
    <property type="match status" value="1"/>
</dbReference>
<feature type="region of interest" description="Disordered" evidence="1">
    <location>
        <begin position="87"/>
        <end position="109"/>
    </location>
</feature>